<accession>A0ABY3FMY5</accession>
<evidence type="ECO:0000313" key="1">
    <source>
        <dbReference type="EMBL" id="TWI03148.1"/>
    </source>
</evidence>
<protein>
    <recommendedName>
        <fullName evidence="3">DUF4304 domain-containing protein</fullName>
    </recommendedName>
</protein>
<comment type="caution">
    <text evidence="1">The sequence shown here is derived from an EMBL/GenBank/DDBJ whole genome shotgun (WGS) entry which is preliminary data.</text>
</comment>
<name>A0ABY3FMY5_9FLAO</name>
<evidence type="ECO:0000313" key="2">
    <source>
        <dbReference type="Proteomes" id="UP000317519"/>
    </source>
</evidence>
<organism evidence="1 2">
    <name type="scientific">Flavobacterium tiangeerense</name>
    <dbReference type="NCBI Taxonomy" id="459471"/>
    <lineage>
        <taxon>Bacteria</taxon>
        <taxon>Pseudomonadati</taxon>
        <taxon>Bacteroidota</taxon>
        <taxon>Flavobacteriia</taxon>
        <taxon>Flavobacteriales</taxon>
        <taxon>Flavobacteriaceae</taxon>
        <taxon>Flavobacterium</taxon>
    </lineage>
</organism>
<dbReference type="EMBL" id="VLKO01000001">
    <property type="protein sequence ID" value="TWI03148.1"/>
    <property type="molecule type" value="Genomic_DNA"/>
</dbReference>
<keyword evidence="2" id="KW-1185">Reference proteome</keyword>
<reference evidence="1 2" key="1">
    <citation type="journal article" date="2015" name="Stand. Genomic Sci.">
        <title>Genomic Encyclopedia of Bacterial and Archaeal Type Strains, Phase III: the genomes of soil and plant-associated and newly described type strains.</title>
        <authorList>
            <person name="Whitman W.B."/>
            <person name="Woyke T."/>
            <person name="Klenk H.P."/>
            <person name="Zhou Y."/>
            <person name="Lilburn T.G."/>
            <person name="Beck B.J."/>
            <person name="De Vos P."/>
            <person name="Vandamme P."/>
            <person name="Eisen J.A."/>
            <person name="Garrity G."/>
            <person name="Hugenholtz P."/>
            <person name="Kyrpides N.C."/>
        </authorList>
    </citation>
    <scope>NUCLEOTIDE SEQUENCE [LARGE SCALE GENOMIC DNA]</scope>
    <source>
        <strain evidence="1 2">CGMCC 1.6847</strain>
    </source>
</reference>
<proteinExistence type="predicted"/>
<evidence type="ECO:0008006" key="3">
    <source>
        <dbReference type="Google" id="ProtNLM"/>
    </source>
</evidence>
<gene>
    <name evidence="1" type="ORF">IQ05_00077</name>
</gene>
<sequence length="226" mass="26948">MNRELYIKTIKKECAFLEAEGYTFYQVDANFFYTKNTQDEGFRIRFSWLEYGDKFVTHGLTAEKRFNIIEQEIQKILGGNLVNYYTIHKSPLMDNDYIPKGLEFQMSGENFRFETNTIKDIELFGEYLRSFYFQDVIKFYSNYKEFIEVAKSYEKLERESISILILNTGNDIFYRELVIKNKSKSTDENNFIQMVVNELEPLKENSIFGKILENFKRLKNNLHSNA</sequence>
<dbReference type="RefSeq" id="WP_144888946.1">
    <property type="nucleotide sequence ID" value="NZ_VLKO01000001.1"/>
</dbReference>
<dbReference type="Proteomes" id="UP000317519">
    <property type="component" value="Unassembled WGS sequence"/>
</dbReference>